<dbReference type="PANTHER" id="PTHR45831">
    <property type="entry name" value="LD24721P"/>
    <property type="match status" value="1"/>
</dbReference>
<evidence type="ECO:0000313" key="4">
    <source>
        <dbReference type="Proteomes" id="UP000030671"/>
    </source>
</evidence>
<evidence type="ECO:0000313" key="3">
    <source>
        <dbReference type="EMBL" id="ETW83300.1"/>
    </source>
</evidence>
<organism evidence="3 4">
    <name type="scientific">Heterobasidion irregulare (strain TC 32-1)</name>
    <dbReference type="NCBI Taxonomy" id="747525"/>
    <lineage>
        <taxon>Eukaryota</taxon>
        <taxon>Fungi</taxon>
        <taxon>Dikarya</taxon>
        <taxon>Basidiomycota</taxon>
        <taxon>Agaricomycotina</taxon>
        <taxon>Agaricomycetes</taxon>
        <taxon>Russulales</taxon>
        <taxon>Bondarzewiaceae</taxon>
        <taxon>Heterobasidion</taxon>
        <taxon>Heterobasidion annosum species complex</taxon>
    </lineage>
</organism>
<sequence length="199" mass="22325">MSTTADRLKSEGNAFFTKKEFKAARDKYSAAIQVDDKNAVLYCNRAACHLALIAYSEAIRDAEKAIALDPAYSKAWARLASAQDSLELFAPAIESWQSAINTFTKVDLKPAEIKQREQYMTSLEATKRKERQVGEESMRAADLHGVVMNGIGKKTPWDCARELLPELIIGQIRSSVSCSQFQNHLYLYLAFRPLSCIRP</sequence>
<dbReference type="OrthoDB" id="2423701at2759"/>
<accession>W4KDB8</accession>
<evidence type="ECO:0000256" key="1">
    <source>
        <dbReference type="ARBA" id="ARBA00022737"/>
    </source>
</evidence>
<dbReference type="PANTHER" id="PTHR45831:SF2">
    <property type="entry name" value="LD24721P"/>
    <property type="match status" value="1"/>
</dbReference>
<dbReference type="STRING" id="747525.W4KDB8"/>
<name>W4KDB8_HETIT</name>
<dbReference type="InterPro" id="IPR047150">
    <property type="entry name" value="SGT"/>
</dbReference>
<keyword evidence="1" id="KW-0677">Repeat</keyword>
<reference evidence="3 4" key="1">
    <citation type="journal article" date="2012" name="New Phytol.">
        <title>Insight into trade-off between wood decay and parasitism from the genome of a fungal forest pathogen.</title>
        <authorList>
            <person name="Olson A."/>
            <person name="Aerts A."/>
            <person name="Asiegbu F."/>
            <person name="Belbahri L."/>
            <person name="Bouzid O."/>
            <person name="Broberg A."/>
            <person name="Canback B."/>
            <person name="Coutinho P.M."/>
            <person name="Cullen D."/>
            <person name="Dalman K."/>
            <person name="Deflorio G."/>
            <person name="van Diepen L.T."/>
            <person name="Dunand C."/>
            <person name="Duplessis S."/>
            <person name="Durling M."/>
            <person name="Gonthier P."/>
            <person name="Grimwood J."/>
            <person name="Fossdal C.G."/>
            <person name="Hansson D."/>
            <person name="Henrissat B."/>
            <person name="Hietala A."/>
            <person name="Himmelstrand K."/>
            <person name="Hoffmeister D."/>
            <person name="Hogberg N."/>
            <person name="James T.Y."/>
            <person name="Karlsson M."/>
            <person name="Kohler A."/>
            <person name="Kues U."/>
            <person name="Lee Y.H."/>
            <person name="Lin Y.C."/>
            <person name="Lind M."/>
            <person name="Lindquist E."/>
            <person name="Lombard V."/>
            <person name="Lucas S."/>
            <person name="Lunden K."/>
            <person name="Morin E."/>
            <person name="Murat C."/>
            <person name="Park J."/>
            <person name="Raffaello T."/>
            <person name="Rouze P."/>
            <person name="Salamov A."/>
            <person name="Schmutz J."/>
            <person name="Solheim H."/>
            <person name="Stahlberg J."/>
            <person name="Velez H."/>
            <person name="de Vries R.P."/>
            <person name="Wiebenga A."/>
            <person name="Woodward S."/>
            <person name="Yakovlev I."/>
            <person name="Garbelotto M."/>
            <person name="Martin F."/>
            <person name="Grigoriev I.V."/>
            <person name="Stenlid J."/>
        </authorList>
    </citation>
    <scope>NUCLEOTIDE SEQUENCE [LARGE SCALE GENOMIC DNA]</scope>
    <source>
        <strain evidence="3 4">TC 32-1</strain>
    </source>
</reference>
<dbReference type="RefSeq" id="XP_009545569.1">
    <property type="nucleotide sequence ID" value="XM_009547274.1"/>
</dbReference>
<dbReference type="eggNOG" id="KOG0553">
    <property type="taxonomic scope" value="Eukaryota"/>
</dbReference>
<dbReference type="SMART" id="SM00028">
    <property type="entry name" value="TPR"/>
    <property type="match status" value="3"/>
</dbReference>
<dbReference type="InterPro" id="IPR019734">
    <property type="entry name" value="TPR_rpt"/>
</dbReference>
<dbReference type="Gene3D" id="1.25.40.10">
    <property type="entry name" value="Tetratricopeptide repeat domain"/>
    <property type="match status" value="1"/>
</dbReference>
<keyword evidence="4" id="KW-1185">Reference proteome</keyword>
<dbReference type="GO" id="GO:0006620">
    <property type="term" value="P:post-translational protein targeting to endoplasmic reticulum membrane"/>
    <property type="evidence" value="ECO:0007669"/>
    <property type="project" value="TreeGrafter"/>
</dbReference>
<dbReference type="EMBL" id="KI925457">
    <property type="protein sequence ID" value="ETW83300.1"/>
    <property type="molecule type" value="Genomic_DNA"/>
</dbReference>
<dbReference type="GO" id="GO:0072380">
    <property type="term" value="C:TRC complex"/>
    <property type="evidence" value="ECO:0007669"/>
    <property type="project" value="TreeGrafter"/>
</dbReference>
<dbReference type="AlphaFoldDB" id="W4KDB8"/>
<dbReference type="Proteomes" id="UP000030671">
    <property type="component" value="Unassembled WGS sequence"/>
</dbReference>
<dbReference type="InterPro" id="IPR011990">
    <property type="entry name" value="TPR-like_helical_dom_sf"/>
</dbReference>
<dbReference type="GeneID" id="20670248"/>
<dbReference type="GO" id="GO:0060090">
    <property type="term" value="F:molecular adaptor activity"/>
    <property type="evidence" value="ECO:0007669"/>
    <property type="project" value="TreeGrafter"/>
</dbReference>
<dbReference type="GO" id="GO:0016020">
    <property type="term" value="C:membrane"/>
    <property type="evidence" value="ECO:0007669"/>
    <property type="project" value="TreeGrafter"/>
</dbReference>
<protein>
    <submittedName>
        <fullName evidence="3">Uncharacterized protein</fullName>
    </submittedName>
</protein>
<dbReference type="SUPFAM" id="SSF48452">
    <property type="entry name" value="TPR-like"/>
    <property type="match status" value="1"/>
</dbReference>
<keyword evidence="2" id="KW-0802">TPR repeat</keyword>
<dbReference type="InParanoid" id="W4KDB8"/>
<evidence type="ECO:0000256" key="2">
    <source>
        <dbReference type="ARBA" id="ARBA00022803"/>
    </source>
</evidence>
<dbReference type="HOGENOM" id="CLU_1372363_0_0_1"/>
<gene>
    <name evidence="3" type="ORF">HETIRDRAFT_315706</name>
</gene>
<dbReference type="KEGG" id="hir:HETIRDRAFT_315706"/>
<proteinExistence type="predicted"/>